<organism evidence="3">
    <name type="scientific">uncultured marine group II/III euryarchaeote AD1000_95_H06</name>
    <dbReference type="NCBI Taxonomy" id="1457828"/>
    <lineage>
        <taxon>Archaea</taxon>
        <taxon>Methanobacteriati</taxon>
        <taxon>Methanobacteriota</taxon>
        <taxon>environmental samples</taxon>
    </lineage>
</organism>
<dbReference type="InterPro" id="IPR036116">
    <property type="entry name" value="FN3_sf"/>
</dbReference>
<dbReference type="GO" id="GO:0005509">
    <property type="term" value="F:calcium ion binding"/>
    <property type="evidence" value="ECO:0007669"/>
    <property type="project" value="InterPro"/>
</dbReference>
<dbReference type="InterPro" id="IPR042279">
    <property type="entry name" value="Pep_M60_3"/>
</dbReference>
<dbReference type="InterPro" id="IPR003961">
    <property type="entry name" value="FN3_dom"/>
</dbReference>
<name>A0A075G0U9_9EURY</name>
<feature type="domain" description="Peptidase M60" evidence="2">
    <location>
        <begin position="851"/>
        <end position="1145"/>
    </location>
</feature>
<dbReference type="Gene3D" id="3.40.390.80">
    <property type="entry name" value="Peptidase M60, enhancin-like domain 2"/>
    <property type="match status" value="1"/>
</dbReference>
<dbReference type="InterPro" id="IPR035423">
    <property type="entry name" value="M60-like_N"/>
</dbReference>
<dbReference type="EMBL" id="KF900501">
    <property type="protein sequence ID" value="AIE97208.1"/>
    <property type="molecule type" value="Genomic_DNA"/>
</dbReference>
<dbReference type="PANTHER" id="PTHR15730:SF5">
    <property type="entry name" value="SI:CH211-210B2.2-RELATED"/>
    <property type="match status" value="1"/>
</dbReference>
<dbReference type="SMART" id="SM00060">
    <property type="entry name" value="FN3"/>
    <property type="match status" value="1"/>
</dbReference>
<dbReference type="GO" id="GO:0016020">
    <property type="term" value="C:membrane"/>
    <property type="evidence" value="ECO:0007669"/>
    <property type="project" value="InterPro"/>
</dbReference>
<dbReference type="SUPFAM" id="SSF49265">
    <property type="entry name" value="Fibronectin type III"/>
    <property type="match status" value="1"/>
</dbReference>
<dbReference type="Pfam" id="PF17291">
    <property type="entry name" value="M60-like_N"/>
    <property type="match status" value="1"/>
</dbReference>
<protein>
    <submittedName>
        <fullName evidence="3">Protein FAM115C-like protein</fullName>
    </submittedName>
</protein>
<dbReference type="Gene3D" id="2.60.40.10">
    <property type="entry name" value="Immunoglobulins"/>
    <property type="match status" value="6"/>
</dbReference>
<dbReference type="InterPro" id="IPR015919">
    <property type="entry name" value="Cadherin-like_sf"/>
</dbReference>
<reference evidence="3" key="1">
    <citation type="journal article" date="2014" name="Genome Biol. Evol.">
        <title>Pangenome evidence for extensive interdomain horizontal transfer affecting lineage core and shell genes in uncultured planktonic thaumarchaeota and euryarchaeota.</title>
        <authorList>
            <person name="Deschamps P."/>
            <person name="Zivanovic Y."/>
            <person name="Moreira D."/>
            <person name="Rodriguez-Valera F."/>
            <person name="Lopez-Garcia P."/>
        </authorList>
    </citation>
    <scope>NUCLEOTIDE SEQUENCE</scope>
</reference>
<dbReference type="PANTHER" id="PTHR15730">
    <property type="entry name" value="EXPERIMENTAL AUTOIMMUNE PROSTATITIS ANTIGEN 2-RELATED"/>
    <property type="match status" value="1"/>
</dbReference>
<evidence type="ECO:0000259" key="1">
    <source>
        <dbReference type="PROSITE" id="PS50853"/>
    </source>
</evidence>
<dbReference type="InterPro" id="IPR051244">
    <property type="entry name" value="TCAF"/>
</dbReference>
<evidence type="ECO:0000259" key="2">
    <source>
        <dbReference type="PROSITE" id="PS51723"/>
    </source>
</evidence>
<dbReference type="Gene3D" id="1.10.390.30">
    <property type="entry name" value="Peptidase M60, enhancin-like domain 3"/>
    <property type="match status" value="1"/>
</dbReference>
<feature type="domain" description="Fibronectin type-III" evidence="1">
    <location>
        <begin position="1227"/>
        <end position="1323"/>
    </location>
</feature>
<dbReference type="CDD" id="cd00063">
    <property type="entry name" value="FN3"/>
    <property type="match status" value="1"/>
</dbReference>
<dbReference type="SUPFAM" id="SSF49313">
    <property type="entry name" value="Cadherin-like"/>
    <property type="match status" value="1"/>
</dbReference>
<accession>A0A075G0U9</accession>
<proteinExistence type="predicted"/>
<dbReference type="InterPro" id="IPR013783">
    <property type="entry name" value="Ig-like_fold"/>
</dbReference>
<dbReference type="InterPro" id="IPR031161">
    <property type="entry name" value="Peptidase_M60_dom"/>
</dbReference>
<dbReference type="PROSITE" id="PS51723">
    <property type="entry name" value="PEPTIDASE_M60"/>
    <property type="match status" value="1"/>
</dbReference>
<dbReference type="PROSITE" id="PS50853">
    <property type="entry name" value="FN3"/>
    <property type="match status" value="1"/>
</dbReference>
<dbReference type="Pfam" id="PF05345">
    <property type="entry name" value="He_PIG"/>
    <property type="match status" value="1"/>
</dbReference>
<dbReference type="Pfam" id="PF13402">
    <property type="entry name" value="Peptidase_M60"/>
    <property type="match status" value="1"/>
</dbReference>
<dbReference type="SMART" id="SM01276">
    <property type="entry name" value="M60-like"/>
    <property type="match status" value="1"/>
</dbReference>
<evidence type="ECO:0000313" key="3">
    <source>
        <dbReference type="EMBL" id="AIE97208.1"/>
    </source>
</evidence>
<sequence>MPTRAQVAILLTALMCSSGCMGLFEPSEELPDILDCAEQPNHPDCIVDPVTEEDCRQDEVFTGDECRWMERPEQLSYGISSISLNVGEEMQALTPSFVGDGPDTWVINPPFPQGISFDRESGVISGSPSEATIEIRHTIVASNAVGSTSTWIDLEVTIEGPKSITYAESILDCELGHQCQLATPSISGGEPDYWSVDPRLPDGISLLADGSIDGSPTQLGDSNHTITISNEGGSVETAIRIIVLHEAPMGLGYGGNRFILSIGDDVQVVPITTGGRIVSWSVEPPLPDGLQLLQADGSIRGSPTTVQSLTPHRVTATNTGGSISVDVLISVVDIPVSNLIYTPDEYDLTIGDEITVTPTHSGGIPDSWQVEPELPPGFTFDSTNGTISGTATDLQVDWSSFTIWANNTGGSASTSFRIRITSLAPDLISWAQTEYALASNESAFIAVTNNGPAIDSWEIEPALPDGLVIIANGSIEGTPTHNIDWTEFTIWANNTGGSVGLNIWIVVHDLRADQSELLSGLDDADWGGWSSLILPIGKWSFPLGRDTTDSTVVAASHVGRGKMIGLGHESWVTQNHEFNFRAVEWVCGEAANVGLAYGAGFDHWEDELQAEGHSVHLSVTPDDLSQVDCLLDEFWNGHDDDDNLAIEQFLLGGGGVIMGGHAWYWSYSNSDVPHNYPGNKISKITGLMVSSDWGYNDIDFEIPDLMYTPHNAIRGIFADRVDGIELTEEEAAIAYSSISDCTVIVPLDFLEFWTPLRTLVNSTGWTVIPYSTLWSSTGHELGADPVADVILRLEEALTQNLPADELPVHPSHTEFPGEVPSNATRISRTVSINGTQPGLPSNFGYSGARSSLRMSTGLYAPPGEVITVSVSQDVSELGFWILIGAHTDGLWGKDVIKRHSKIYRYWWIENTTTEIGNAFGGPIYAAIPAGSEFGEFDMTISGAVRAPMFVLGETSDFEWIYSERDNPAPWTELVSNNFIMTVPTSEIRNLNNPTELMDWWDQALEMEHELYGYLPWPRVERAVFDAQISAGWMHSGYPFMAHDLSVAGVVNSSYMSENGDWGMFHELGHNHQWMPSTLPGTTETGCNFASVYLMEELVGVEGHGAVDPAQRESRMRNYFDDGSNIANWSVWIALDTYLIIKEEWGWEPITEALSVYYTLPSAEVPVGDTEEFNAWVMHLSNATGYNLAPYHAAWGFPLTQDTFDSLSHLPIWVDDPLRGEYFVYDAMLRNIGANSTTSSTADFAWEAYDNGTNTTLTLYWGTTDMGNQSWVWGNNANLGDSEVGWGEYEVTGLSSGTTYYARVKASNEERDTWFGPVSWTTST</sequence>